<keyword evidence="2" id="KW-1185">Reference proteome</keyword>
<dbReference type="AlphaFoldDB" id="A0A9D4MZB0"/>
<gene>
    <name evidence="1" type="ORF">DPMN_010760</name>
</gene>
<name>A0A9D4MZB0_DREPO</name>
<dbReference type="Proteomes" id="UP000828390">
    <property type="component" value="Unassembled WGS sequence"/>
</dbReference>
<accession>A0A9D4MZB0</accession>
<comment type="caution">
    <text evidence="1">The sequence shown here is derived from an EMBL/GenBank/DDBJ whole genome shotgun (WGS) entry which is preliminary data.</text>
</comment>
<organism evidence="1 2">
    <name type="scientific">Dreissena polymorpha</name>
    <name type="common">Zebra mussel</name>
    <name type="synonym">Mytilus polymorpha</name>
    <dbReference type="NCBI Taxonomy" id="45954"/>
    <lineage>
        <taxon>Eukaryota</taxon>
        <taxon>Metazoa</taxon>
        <taxon>Spiralia</taxon>
        <taxon>Lophotrochozoa</taxon>
        <taxon>Mollusca</taxon>
        <taxon>Bivalvia</taxon>
        <taxon>Autobranchia</taxon>
        <taxon>Heteroconchia</taxon>
        <taxon>Euheterodonta</taxon>
        <taxon>Imparidentia</taxon>
        <taxon>Neoheterodontei</taxon>
        <taxon>Myida</taxon>
        <taxon>Dreissenoidea</taxon>
        <taxon>Dreissenidae</taxon>
        <taxon>Dreissena</taxon>
    </lineage>
</organism>
<evidence type="ECO:0000313" key="1">
    <source>
        <dbReference type="EMBL" id="KAH3886747.1"/>
    </source>
</evidence>
<dbReference type="EMBL" id="JAIWYP010000001">
    <property type="protein sequence ID" value="KAH3886747.1"/>
    <property type="molecule type" value="Genomic_DNA"/>
</dbReference>
<evidence type="ECO:0000313" key="2">
    <source>
        <dbReference type="Proteomes" id="UP000828390"/>
    </source>
</evidence>
<reference evidence="1" key="2">
    <citation type="submission" date="2020-11" db="EMBL/GenBank/DDBJ databases">
        <authorList>
            <person name="McCartney M.A."/>
            <person name="Auch B."/>
            <person name="Kono T."/>
            <person name="Mallez S."/>
            <person name="Becker A."/>
            <person name="Gohl D.M."/>
            <person name="Silverstein K.A.T."/>
            <person name="Koren S."/>
            <person name="Bechman K.B."/>
            <person name="Herman A."/>
            <person name="Abrahante J.E."/>
            <person name="Garbe J."/>
        </authorList>
    </citation>
    <scope>NUCLEOTIDE SEQUENCE</scope>
    <source>
        <strain evidence="1">Duluth1</strain>
        <tissue evidence="1">Whole animal</tissue>
    </source>
</reference>
<proteinExistence type="predicted"/>
<reference evidence="1" key="1">
    <citation type="journal article" date="2019" name="bioRxiv">
        <title>The Genome of the Zebra Mussel, Dreissena polymorpha: A Resource for Invasive Species Research.</title>
        <authorList>
            <person name="McCartney M.A."/>
            <person name="Auch B."/>
            <person name="Kono T."/>
            <person name="Mallez S."/>
            <person name="Zhang Y."/>
            <person name="Obille A."/>
            <person name="Becker A."/>
            <person name="Abrahante J.E."/>
            <person name="Garbe J."/>
            <person name="Badalamenti J.P."/>
            <person name="Herman A."/>
            <person name="Mangelson H."/>
            <person name="Liachko I."/>
            <person name="Sullivan S."/>
            <person name="Sone E.D."/>
            <person name="Koren S."/>
            <person name="Silverstein K.A.T."/>
            <person name="Beckman K.B."/>
            <person name="Gohl D.M."/>
        </authorList>
    </citation>
    <scope>NUCLEOTIDE SEQUENCE</scope>
    <source>
        <strain evidence="1">Duluth1</strain>
        <tissue evidence="1">Whole animal</tissue>
    </source>
</reference>
<protein>
    <submittedName>
        <fullName evidence="1">Uncharacterized protein</fullName>
    </submittedName>
</protein>
<sequence>MATSSSGRLPYMAVAKPCELSRSHKFCQICLKLAQKICCNDFLGKYFFLYVEKHDHQEMGQLLYTAIVKSCKHSEGHILCHIFMKHAQNICFCYITAAFENGSGLFINMLQGGGAVFLTPGFTETL</sequence>